<reference evidence="5 6" key="1">
    <citation type="submission" date="2019-08" db="EMBL/GenBank/DDBJ databases">
        <title>Whole-genome Sequencing of e-waste polymer degrading bacterium Pseudomonas sp. strain PE08.</title>
        <authorList>
            <person name="Kirdat K."/>
            <person name="Debbarma P."/>
            <person name="Narawade N."/>
            <person name="Suyal D."/>
            <person name="Thorat V."/>
            <person name="Shouche Y."/>
            <person name="Goel R."/>
            <person name="Yadav A."/>
        </authorList>
    </citation>
    <scope>NUCLEOTIDE SEQUENCE [LARGE SCALE GENOMIC DNA]</scope>
    <source>
        <strain evidence="5 6">PE08</strain>
    </source>
</reference>
<dbReference type="Pfam" id="PF08241">
    <property type="entry name" value="Methyltransf_11"/>
    <property type="match status" value="1"/>
</dbReference>
<name>A0A5J6QSA5_9GAMM</name>
<keyword evidence="3 5" id="KW-0808">Transferase</keyword>
<accession>A0A5J6QSA5</accession>
<evidence type="ECO:0000313" key="5">
    <source>
        <dbReference type="EMBL" id="QEY63586.1"/>
    </source>
</evidence>
<dbReference type="InterPro" id="IPR013216">
    <property type="entry name" value="Methyltransf_11"/>
</dbReference>
<dbReference type="GO" id="GO:0032259">
    <property type="term" value="P:methylation"/>
    <property type="evidence" value="ECO:0007669"/>
    <property type="project" value="UniProtKB-KW"/>
</dbReference>
<evidence type="ECO:0000313" key="6">
    <source>
        <dbReference type="Proteomes" id="UP000327179"/>
    </source>
</evidence>
<dbReference type="Gene3D" id="3.40.50.150">
    <property type="entry name" value="Vaccinia Virus protein VP39"/>
    <property type="match status" value="1"/>
</dbReference>
<dbReference type="PANTHER" id="PTHR44942:SF4">
    <property type="entry name" value="METHYLTRANSFERASE TYPE 11 DOMAIN-CONTAINING PROTEIN"/>
    <property type="match status" value="1"/>
</dbReference>
<dbReference type="PANTHER" id="PTHR44942">
    <property type="entry name" value="METHYLTRANSF_11 DOMAIN-CONTAINING PROTEIN"/>
    <property type="match status" value="1"/>
</dbReference>
<evidence type="ECO:0000256" key="2">
    <source>
        <dbReference type="ARBA" id="ARBA00022603"/>
    </source>
</evidence>
<dbReference type="GO" id="GO:0008757">
    <property type="term" value="F:S-adenosylmethionine-dependent methyltransferase activity"/>
    <property type="evidence" value="ECO:0007669"/>
    <property type="project" value="InterPro"/>
</dbReference>
<dbReference type="InterPro" id="IPR051052">
    <property type="entry name" value="Diverse_substrate_MTase"/>
</dbReference>
<dbReference type="CDD" id="cd02440">
    <property type="entry name" value="AdoMet_MTases"/>
    <property type="match status" value="1"/>
</dbReference>
<dbReference type="AlphaFoldDB" id="A0A5J6QSA5"/>
<proteinExistence type="inferred from homology"/>
<dbReference type="EMBL" id="CP043311">
    <property type="protein sequence ID" value="QEY63586.1"/>
    <property type="molecule type" value="Genomic_DNA"/>
</dbReference>
<sequence>MSDTRALFTRQSDAYRANRPTYDPALIAWLSQQAPDQALAWDCGCGTGQATTDLARHFQQVVGTDVSAQQLARAEPASNIDYRCEPAEQTSLAAGSVSLTLVAQALHWFDLDRFYAEVRRVSRPGGLLAVISYNRSTIAPQVDALVDHLYSDILGSYWAEGRKHVEQGYRTLPFPFERIEVPPFTLDAEWDLARLLGYLESWSALGTYKSAHGSDPLDPLRERFQQAWGDPASTRRVSWPLTVSLGRVR</sequence>
<evidence type="ECO:0000259" key="4">
    <source>
        <dbReference type="Pfam" id="PF08241"/>
    </source>
</evidence>
<keyword evidence="2 5" id="KW-0489">Methyltransferase</keyword>
<dbReference type="Proteomes" id="UP000327179">
    <property type="component" value="Chromosome"/>
</dbReference>
<evidence type="ECO:0000256" key="1">
    <source>
        <dbReference type="ARBA" id="ARBA00008361"/>
    </source>
</evidence>
<dbReference type="RefSeq" id="WP_151134385.1">
    <property type="nucleotide sequence ID" value="NZ_CP043311.1"/>
</dbReference>
<organism evidence="5 6">
    <name type="scientific">Metapseudomonas lalkuanensis</name>
    <dbReference type="NCBI Taxonomy" id="2604832"/>
    <lineage>
        <taxon>Bacteria</taxon>
        <taxon>Pseudomonadati</taxon>
        <taxon>Pseudomonadota</taxon>
        <taxon>Gammaproteobacteria</taxon>
        <taxon>Pseudomonadales</taxon>
        <taxon>Pseudomonadaceae</taxon>
        <taxon>Metapseudomonas</taxon>
    </lineage>
</organism>
<evidence type="ECO:0000256" key="3">
    <source>
        <dbReference type="ARBA" id="ARBA00022679"/>
    </source>
</evidence>
<dbReference type="SUPFAM" id="SSF53335">
    <property type="entry name" value="S-adenosyl-L-methionine-dependent methyltransferases"/>
    <property type="match status" value="1"/>
</dbReference>
<feature type="domain" description="Methyltransferase type 11" evidence="4">
    <location>
        <begin position="42"/>
        <end position="129"/>
    </location>
</feature>
<dbReference type="InterPro" id="IPR029063">
    <property type="entry name" value="SAM-dependent_MTases_sf"/>
</dbReference>
<keyword evidence="6" id="KW-1185">Reference proteome</keyword>
<protein>
    <submittedName>
        <fullName evidence="5">Class I SAM-dependent methyltransferase</fullName>
    </submittedName>
</protein>
<comment type="similarity">
    <text evidence="1">Belongs to the methyltransferase superfamily.</text>
</comment>
<dbReference type="KEGG" id="plal:FXN65_16515"/>
<gene>
    <name evidence="5" type="ORF">FXN65_16515</name>
</gene>